<accession>A0A1U7NGX6</accession>
<comment type="caution">
    <text evidence="2">The sequence shown here is derived from an EMBL/GenBank/DDBJ whole genome shotgun (WGS) entry which is preliminary data.</text>
</comment>
<organism evidence="2 3">
    <name type="scientific">Ileibacterium valens</name>
    <dbReference type="NCBI Taxonomy" id="1862668"/>
    <lineage>
        <taxon>Bacteria</taxon>
        <taxon>Bacillati</taxon>
        <taxon>Bacillota</taxon>
        <taxon>Erysipelotrichia</taxon>
        <taxon>Erysipelotrichales</taxon>
        <taxon>Erysipelotrichaceae</taxon>
        <taxon>Ileibacterium</taxon>
    </lineage>
</organism>
<protein>
    <submittedName>
        <fullName evidence="2">Uncharacterized protein</fullName>
    </submittedName>
</protein>
<sequence length="231" mass="26488">MNSPQEKEQNPGSEKQIYKRTISYSNRLQKPKKKLESIQKICLYAFFACLIIVGVLVVLAIFPLRSTDPDSNSFKKAEAFLQELKDGNTSNIPERANSVLVQRIKDQSTTNMPKEFAQSYNQALVHSWEITDIYPENNEIIVAVEISSLDPQSFSVSDLSYGLRDVLNETLKEHPEYQQSDVDLEMMSTELRMEAYDYLMNKLDEANQITLPVEIVLDSSEQHIIDVRDMD</sequence>
<dbReference type="AlphaFoldDB" id="A0A1U7NGX6"/>
<evidence type="ECO:0000313" key="3">
    <source>
        <dbReference type="Proteomes" id="UP000186341"/>
    </source>
</evidence>
<gene>
    <name evidence="2" type="ORF">BO222_04750</name>
</gene>
<name>A0A1U7NGX6_9FIRM</name>
<dbReference type="EMBL" id="MPJW01000101">
    <property type="protein sequence ID" value="OLU40662.1"/>
    <property type="molecule type" value="Genomic_DNA"/>
</dbReference>
<evidence type="ECO:0000256" key="1">
    <source>
        <dbReference type="SAM" id="Phobius"/>
    </source>
</evidence>
<keyword evidence="1" id="KW-1133">Transmembrane helix</keyword>
<proteinExistence type="predicted"/>
<reference evidence="2 3" key="1">
    <citation type="submission" date="2016-11" db="EMBL/GenBank/DDBJ databases">
        <title>Description of two novel members of the family Erysipelotrichaceae: Ileibacterium lipovorans gen. nov., sp. nov. and Dubosiella newyorkensis, gen. nov., sp. nov.</title>
        <authorList>
            <person name="Cox L.M."/>
            <person name="Sohn J."/>
            <person name="Tyrrell K.L."/>
            <person name="Citron D.M."/>
            <person name="Lawson P.A."/>
            <person name="Patel N.B."/>
            <person name="Iizumi T."/>
            <person name="Perez-Perez G.I."/>
            <person name="Goldstein E.J."/>
            <person name="Blaser M.J."/>
        </authorList>
    </citation>
    <scope>NUCLEOTIDE SEQUENCE [LARGE SCALE GENOMIC DNA]</scope>
    <source>
        <strain evidence="2 3">NYU-BL-A3</strain>
    </source>
</reference>
<dbReference type="Proteomes" id="UP000186341">
    <property type="component" value="Unassembled WGS sequence"/>
</dbReference>
<keyword evidence="3" id="KW-1185">Reference proteome</keyword>
<feature type="transmembrane region" description="Helical" evidence="1">
    <location>
        <begin position="41"/>
        <end position="64"/>
    </location>
</feature>
<keyword evidence="1" id="KW-0812">Transmembrane</keyword>
<dbReference type="RefSeq" id="WP_075818867.1">
    <property type="nucleotide sequence ID" value="NZ_CAPYSY010000001.1"/>
</dbReference>
<evidence type="ECO:0000313" key="2">
    <source>
        <dbReference type="EMBL" id="OLU40662.1"/>
    </source>
</evidence>
<keyword evidence="1" id="KW-0472">Membrane</keyword>